<evidence type="ECO:0000313" key="4">
    <source>
        <dbReference type="Proteomes" id="UP000271554"/>
    </source>
</evidence>
<keyword evidence="2" id="KW-1133">Transmembrane helix</keyword>
<sequence length="302" mass="32341">MNDLNDVNEKPEPAELNGEPADKAVQSPVPLQPSAPPLPEAPPPVAPKDRRVLRAVLRWTAAVVVFGVLGSGVAYGITERERTDVPGLSTRSDGRWDYPELVKPALPAGAALPFAADNPGMIHYAGLEQLLLPAPAGSVPDATLKGDRSRISADRFLEEFGGDDHVASMRQDLAQSGPVQIAARGWTMPDGTATRIYLVRFHSAGYQNAFSTLHFSNTGMAPRRLKEVEGESALDEDYNLGNGIPHVRHDVYAESAPIGPVQVWHAYLTAGDVVALVVQSRKGSAAAVPFHQTTVLQEQLLG</sequence>
<dbReference type="AlphaFoldDB" id="A0A387HFT1"/>
<proteinExistence type="predicted"/>
<feature type="region of interest" description="Disordered" evidence="1">
    <location>
        <begin position="1"/>
        <end position="46"/>
    </location>
</feature>
<evidence type="ECO:0000256" key="2">
    <source>
        <dbReference type="SAM" id="Phobius"/>
    </source>
</evidence>
<keyword evidence="2" id="KW-0472">Membrane</keyword>
<gene>
    <name evidence="3" type="ORF">DWB77_03649</name>
</gene>
<dbReference type="RefSeq" id="WP_246033562.1">
    <property type="nucleotide sequence ID" value="NZ_CP032698.1"/>
</dbReference>
<name>A0A387HFT1_9ACTN</name>
<keyword evidence="4" id="KW-1185">Reference proteome</keyword>
<feature type="compositionally biased region" description="Pro residues" evidence="1">
    <location>
        <begin position="30"/>
        <end position="46"/>
    </location>
</feature>
<protein>
    <submittedName>
        <fullName evidence="3">Uncharacterized protein</fullName>
    </submittedName>
</protein>
<dbReference type="Proteomes" id="UP000271554">
    <property type="component" value="Chromosome"/>
</dbReference>
<keyword evidence="2" id="KW-0812">Transmembrane</keyword>
<reference evidence="3 4" key="1">
    <citation type="submission" date="2018-10" db="EMBL/GenBank/DDBJ databases">
        <title>Relationship between Morphology and Antimicrobial Activity in Streptomyces.</title>
        <authorList>
            <person name="Kang H.J."/>
            <person name="Kim S.B."/>
        </authorList>
    </citation>
    <scope>NUCLEOTIDE SEQUENCE [LARGE SCALE GENOMIC DNA]</scope>
    <source>
        <strain evidence="3 4">BH38</strain>
    </source>
</reference>
<feature type="transmembrane region" description="Helical" evidence="2">
    <location>
        <begin position="56"/>
        <end position="77"/>
    </location>
</feature>
<accession>A0A387HFT1</accession>
<organism evidence="3 4">
    <name type="scientific">Streptomyces hundungensis</name>
    <dbReference type="NCBI Taxonomy" id="1077946"/>
    <lineage>
        <taxon>Bacteria</taxon>
        <taxon>Bacillati</taxon>
        <taxon>Actinomycetota</taxon>
        <taxon>Actinomycetes</taxon>
        <taxon>Kitasatosporales</taxon>
        <taxon>Streptomycetaceae</taxon>
        <taxon>Streptomyces</taxon>
    </lineage>
</organism>
<dbReference type="EMBL" id="CP032698">
    <property type="protein sequence ID" value="AYG81501.1"/>
    <property type="molecule type" value="Genomic_DNA"/>
</dbReference>
<dbReference type="KEGG" id="shun:DWB77_03649"/>
<evidence type="ECO:0000256" key="1">
    <source>
        <dbReference type="SAM" id="MobiDB-lite"/>
    </source>
</evidence>
<evidence type="ECO:0000313" key="3">
    <source>
        <dbReference type="EMBL" id="AYG81501.1"/>
    </source>
</evidence>